<dbReference type="Pfam" id="PF00440">
    <property type="entry name" value="TetR_N"/>
    <property type="match status" value="1"/>
</dbReference>
<protein>
    <submittedName>
        <fullName evidence="3">Unannotated protein</fullName>
    </submittedName>
</protein>
<dbReference type="PANTHER" id="PTHR43479:SF11">
    <property type="entry name" value="ACREF_ENVCD OPERON REPRESSOR-RELATED"/>
    <property type="match status" value="1"/>
</dbReference>
<dbReference type="AlphaFoldDB" id="A0A6J6SVV3"/>
<dbReference type="InterPro" id="IPR050624">
    <property type="entry name" value="HTH-type_Tx_Regulator"/>
</dbReference>
<dbReference type="InterPro" id="IPR009057">
    <property type="entry name" value="Homeodomain-like_sf"/>
</dbReference>
<sequence>MTLAPAQRSRTAILAGAKIVIAEVGSYESNMVDIAARAQVSRATVYNHFADKEEMMLSLLESEIMRLVELAKNASSNKDALLVLSREISGDQALRKMTQTDPTDIAAFVTVGAHPLWALVQESLAKIFGLDNSSLVLHWLLGQVASPLTPAESAHQAEQISSAINANN</sequence>
<dbReference type="GO" id="GO:0003677">
    <property type="term" value="F:DNA binding"/>
    <property type="evidence" value="ECO:0007669"/>
    <property type="project" value="UniProtKB-KW"/>
</dbReference>
<accession>A0A6J6SVV3</accession>
<evidence type="ECO:0000256" key="1">
    <source>
        <dbReference type="ARBA" id="ARBA00023125"/>
    </source>
</evidence>
<dbReference type="PANTHER" id="PTHR43479">
    <property type="entry name" value="ACREF/ENVCD OPERON REPRESSOR-RELATED"/>
    <property type="match status" value="1"/>
</dbReference>
<dbReference type="PRINTS" id="PR00455">
    <property type="entry name" value="HTHTETR"/>
</dbReference>
<reference evidence="3" key="1">
    <citation type="submission" date="2020-05" db="EMBL/GenBank/DDBJ databases">
        <authorList>
            <person name="Chiriac C."/>
            <person name="Salcher M."/>
            <person name="Ghai R."/>
            <person name="Kavagutti S V."/>
        </authorList>
    </citation>
    <scope>NUCLEOTIDE SEQUENCE</scope>
</reference>
<dbReference type="PROSITE" id="PS50977">
    <property type="entry name" value="HTH_TETR_2"/>
    <property type="match status" value="1"/>
</dbReference>
<dbReference type="EMBL" id="CAEZYS010000101">
    <property type="protein sequence ID" value="CAB4738910.1"/>
    <property type="molecule type" value="Genomic_DNA"/>
</dbReference>
<dbReference type="Gene3D" id="1.10.357.10">
    <property type="entry name" value="Tetracycline Repressor, domain 2"/>
    <property type="match status" value="1"/>
</dbReference>
<evidence type="ECO:0000259" key="2">
    <source>
        <dbReference type="PROSITE" id="PS50977"/>
    </source>
</evidence>
<feature type="domain" description="HTH tetR-type" evidence="2">
    <location>
        <begin position="7"/>
        <end position="67"/>
    </location>
</feature>
<proteinExistence type="predicted"/>
<dbReference type="InterPro" id="IPR001647">
    <property type="entry name" value="HTH_TetR"/>
</dbReference>
<evidence type="ECO:0000313" key="3">
    <source>
        <dbReference type="EMBL" id="CAB4738910.1"/>
    </source>
</evidence>
<name>A0A6J6SVV3_9ZZZZ</name>
<dbReference type="SUPFAM" id="SSF46689">
    <property type="entry name" value="Homeodomain-like"/>
    <property type="match status" value="1"/>
</dbReference>
<keyword evidence="1" id="KW-0238">DNA-binding</keyword>
<gene>
    <name evidence="3" type="ORF">UFOPK2782_00792</name>
</gene>
<organism evidence="3">
    <name type="scientific">freshwater metagenome</name>
    <dbReference type="NCBI Taxonomy" id="449393"/>
    <lineage>
        <taxon>unclassified sequences</taxon>
        <taxon>metagenomes</taxon>
        <taxon>ecological metagenomes</taxon>
    </lineage>
</organism>